<dbReference type="EMBL" id="JAGETT010000044">
    <property type="protein sequence ID" value="MBO1919950.1"/>
    <property type="molecule type" value="Genomic_DNA"/>
</dbReference>
<feature type="region of interest" description="Disordered" evidence="1">
    <location>
        <begin position="1"/>
        <end position="23"/>
    </location>
</feature>
<organism evidence="2">
    <name type="scientific">Staphylococcus xylosus</name>
    <dbReference type="NCBI Taxonomy" id="1288"/>
    <lineage>
        <taxon>Bacteria</taxon>
        <taxon>Bacillati</taxon>
        <taxon>Bacillota</taxon>
        <taxon>Bacilli</taxon>
        <taxon>Bacillales</taxon>
        <taxon>Staphylococcaceae</taxon>
        <taxon>Staphylococcus</taxon>
    </lineage>
</organism>
<reference evidence="2" key="1">
    <citation type="submission" date="2021-03" db="EMBL/GenBank/DDBJ databases">
        <title>Molecular epidemiology and mechanisms of colistin and carbapenem resistance in Enterobacteriaceae from clinical isolates, the environment and porcine samples in Pretoria, South Africa.</title>
        <authorList>
            <person name="Bogoshi D."/>
            <person name="Mbelle N.M."/>
            <person name="Naidoo V."/>
            <person name="Osei Sekyere J."/>
        </authorList>
    </citation>
    <scope>NUCLEOTIDE SEQUENCE</scope>
    <source>
        <strain evidence="2">ESB009</strain>
    </source>
</reference>
<evidence type="ECO:0000256" key="1">
    <source>
        <dbReference type="SAM" id="MobiDB-lite"/>
    </source>
</evidence>
<sequence length="174" mass="19855">MNPSNDNNLTNDDYNKNANQMNTDVSSDGTMTYQWYPVIGGLSSQERFLITNSYSDNENRARKKATMLWLISNFDFTKEQRQSFKIQDLNSPLFGDDVYKWLEEAKKGNIIPKGTMNLGRRNEMIISANNIILVTIKDLISIINFGDTRNFTPSDSDDVNNTTITSSDIDFDLL</sequence>
<proteinExistence type="predicted"/>
<gene>
    <name evidence="2" type="ORF">J4710_07520</name>
</gene>
<evidence type="ECO:0000313" key="2">
    <source>
        <dbReference type="EMBL" id="MBO1919950.1"/>
    </source>
</evidence>
<accession>A0A939NLU6</accession>
<comment type="caution">
    <text evidence="2">The sequence shown here is derived from an EMBL/GenBank/DDBJ whole genome shotgun (WGS) entry which is preliminary data.</text>
</comment>
<dbReference type="AlphaFoldDB" id="A0A939NLU6"/>
<protein>
    <submittedName>
        <fullName evidence="2">Uncharacterized protein</fullName>
    </submittedName>
</protein>
<name>A0A939NLU6_STAXY</name>